<dbReference type="GO" id="GO:0005886">
    <property type="term" value="C:plasma membrane"/>
    <property type="evidence" value="ECO:0007669"/>
    <property type="project" value="UniProtKB-SubCell"/>
</dbReference>
<evidence type="ECO:0000256" key="1">
    <source>
        <dbReference type="ARBA" id="ARBA00004533"/>
    </source>
</evidence>
<evidence type="ECO:0000256" key="5">
    <source>
        <dbReference type="ARBA" id="ARBA00023136"/>
    </source>
</evidence>
<feature type="region of interest" description="Disordered" evidence="7">
    <location>
        <begin position="1"/>
        <end position="31"/>
    </location>
</feature>
<sequence>MLSVSATPLPSVSEPVAPAPPAAVQDAPRAERRPTLSHRLEYAALRGAIGGLATLPWRQATAVGAWLGRMGYAPAGIRRGVVERQVAAAFPELTPARVREIARASYESLGRTTVEAAIMPGLGKQGVLELFEQVDGWELLEAARAEGRGAIVVTGHLGNWELGGSYVAARGVPIDGVARQQGNPLFDRFLTSTRERLGMDVVWDGHAVRRTPRSLRENRVVAMVSDQGALGLASTYVPFFGRPAKTPRGPAVFALRLRVPILFAVAVRLPNGRFRLAFERVPVVDTGDRERDVDTIVATYTRMLEEWVRRYPEQYFWQHRRWKHQPADTPPHLREP</sequence>
<dbReference type="Proteomes" id="UP001161325">
    <property type="component" value="Unassembled WGS sequence"/>
</dbReference>
<keyword evidence="6 8" id="KW-0012">Acyltransferase</keyword>
<dbReference type="Pfam" id="PF03279">
    <property type="entry name" value="Lip_A_acyltrans"/>
    <property type="match status" value="1"/>
</dbReference>
<dbReference type="PANTHER" id="PTHR30606">
    <property type="entry name" value="LIPID A BIOSYNTHESIS LAUROYL ACYLTRANSFERASE"/>
    <property type="match status" value="1"/>
</dbReference>
<name>A0AA37V2X9_9BACT</name>
<comment type="subcellular location">
    <subcellularLocation>
        <location evidence="1">Cell inner membrane</location>
    </subcellularLocation>
</comment>
<gene>
    <name evidence="8" type="ORF">rosag_50380</name>
</gene>
<dbReference type="EMBL" id="BRXS01000011">
    <property type="protein sequence ID" value="GLC28525.1"/>
    <property type="molecule type" value="Genomic_DNA"/>
</dbReference>
<feature type="compositionally biased region" description="Low complexity" evidence="7">
    <location>
        <begin position="8"/>
        <end position="27"/>
    </location>
</feature>
<reference evidence="8" key="1">
    <citation type="submission" date="2022-08" db="EMBL/GenBank/DDBJ databases">
        <title>Draft genome sequencing of Roseisolibacter agri AW1220.</title>
        <authorList>
            <person name="Tobiishi Y."/>
            <person name="Tonouchi A."/>
        </authorList>
    </citation>
    <scope>NUCLEOTIDE SEQUENCE</scope>
    <source>
        <strain evidence="8">AW1220</strain>
    </source>
</reference>
<accession>A0AA37V2X9</accession>
<evidence type="ECO:0000256" key="4">
    <source>
        <dbReference type="ARBA" id="ARBA00022679"/>
    </source>
</evidence>
<evidence type="ECO:0000256" key="3">
    <source>
        <dbReference type="ARBA" id="ARBA00022519"/>
    </source>
</evidence>
<keyword evidence="9" id="KW-1185">Reference proteome</keyword>
<dbReference type="PIRSF" id="PIRSF026649">
    <property type="entry name" value="MsbB"/>
    <property type="match status" value="1"/>
</dbReference>
<dbReference type="InterPro" id="IPR004960">
    <property type="entry name" value="LipA_acyltrans"/>
</dbReference>
<keyword evidence="5" id="KW-0472">Membrane</keyword>
<proteinExistence type="predicted"/>
<evidence type="ECO:0000256" key="6">
    <source>
        <dbReference type="ARBA" id="ARBA00023315"/>
    </source>
</evidence>
<keyword evidence="2" id="KW-1003">Cell membrane</keyword>
<dbReference type="PANTHER" id="PTHR30606:SF10">
    <property type="entry name" value="PHOSPHATIDYLINOSITOL MANNOSIDE ACYLTRANSFERASE"/>
    <property type="match status" value="1"/>
</dbReference>
<keyword evidence="3" id="KW-0997">Cell inner membrane</keyword>
<protein>
    <submittedName>
        <fullName evidence="8">Acyltransferase</fullName>
    </submittedName>
</protein>
<dbReference type="GO" id="GO:0009247">
    <property type="term" value="P:glycolipid biosynthetic process"/>
    <property type="evidence" value="ECO:0007669"/>
    <property type="project" value="UniProtKB-ARBA"/>
</dbReference>
<organism evidence="8 9">
    <name type="scientific">Roseisolibacter agri</name>
    <dbReference type="NCBI Taxonomy" id="2014610"/>
    <lineage>
        <taxon>Bacteria</taxon>
        <taxon>Pseudomonadati</taxon>
        <taxon>Gemmatimonadota</taxon>
        <taxon>Gemmatimonadia</taxon>
        <taxon>Gemmatimonadales</taxon>
        <taxon>Gemmatimonadaceae</taxon>
        <taxon>Roseisolibacter</taxon>
    </lineage>
</organism>
<evidence type="ECO:0000313" key="8">
    <source>
        <dbReference type="EMBL" id="GLC28525.1"/>
    </source>
</evidence>
<evidence type="ECO:0000313" key="9">
    <source>
        <dbReference type="Proteomes" id="UP001161325"/>
    </source>
</evidence>
<evidence type="ECO:0000256" key="2">
    <source>
        <dbReference type="ARBA" id="ARBA00022475"/>
    </source>
</evidence>
<dbReference type="CDD" id="cd07984">
    <property type="entry name" value="LPLAT_LABLAT-like"/>
    <property type="match status" value="1"/>
</dbReference>
<keyword evidence="4" id="KW-0808">Transferase</keyword>
<evidence type="ECO:0000256" key="7">
    <source>
        <dbReference type="SAM" id="MobiDB-lite"/>
    </source>
</evidence>
<comment type="caution">
    <text evidence="8">The sequence shown here is derived from an EMBL/GenBank/DDBJ whole genome shotgun (WGS) entry which is preliminary data.</text>
</comment>
<dbReference type="GO" id="GO:0016746">
    <property type="term" value="F:acyltransferase activity"/>
    <property type="evidence" value="ECO:0007669"/>
    <property type="project" value="UniProtKB-KW"/>
</dbReference>
<dbReference type="AlphaFoldDB" id="A0AA37V2X9"/>